<dbReference type="HOGENOM" id="CLU_015256_4_0_1"/>
<evidence type="ECO:0000256" key="1">
    <source>
        <dbReference type="SAM" id="MobiDB-lite"/>
    </source>
</evidence>
<dbReference type="InParanoid" id="A8NXX6"/>
<keyword evidence="3" id="KW-1185">Reference proteome</keyword>
<dbReference type="GeneID" id="6013854"/>
<sequence length="504" mass="55314">MKPEAASTPPDSGYATDSDSDEWQLLDEETDVEDLDQDHIHRISRHDIVTAPIYTKDALSLLTSKVDDLATQYGVMGRVLGIRDNAEIIVPQDPRLYINTNAPFSAVICGVQGSGKSHTLSTVLESMLIPNFSPIGKLQKALCGLVLHYGEAGTGALPNETAWLCSSESSYVQGPPIRVFVSRSSLKTMRKVYAPLGPKVVVEPLYLKKKELDAQAILSMMAISSSDSAPLYMQIILSILRDLGEEYDFQRFMAQLDKHKTKFNPAQLTGLEQRMSLLMSFLEPEDVRKANKGKTRFAAGELTIVDLSDPFLDEGAACGIFDIVTRLFVRADVPTGKVLVVDEAHKYLTPHRTAHGLTKTLTRLIRQQRHLAMRVLISTQEPTVVPAVLLDLCSVAILHRFTSPAWWEHLIKHVSADFSKSDAFDEVVKLKTGQALILAPAGLGLFSQSPPTRSKEERKGESSGSGDAVAVEPTVAHIGRRYIIMKTRRRVTADGGASILAVNS</sequence>
<dbReference type="Proteomes" id="UP000001861">
    <property type="component" value="Unassembled WGS sequence"/>
</dbReference>
<name>A8NXX6_COPC7</name>
<dbReference type="RefSeq" id="XP_001837297.2">
    <property type="nucleotide sequence ID" value="XM_001837245.2"/>
</dbReference>
<protein>
    <recommendedName>
        <fullName evidence="4">Zona occludens toxin N-terminal domain-containing protein</fullName>
    </recommendedName>
</protein>
<dbReference type="OrthoDB" id="2316594at2759"/>
<dbReference type="VEuPathDB" id="FungiDB:CC1G_00433"/>
<comment type="caution">
    <text evidence="2">The sequence shown here is derived from an EMBL/GenBank/DDBJ whole genome shotgun (WGS) entry which is preliminary data.</text>
</comment>
<feature type="region of interest" description="Disordered" evidence="1">
    <location>
        <begin position="447"/>
        <end position="470"/>
    </location>
</feature>
<dbReference type="InterPro" id="IPR027417">
    <property type="entry name" value="P-loop_NTPase"/>
</dbReference>
<dbReference type="eggNOG" id="ENOG502QQSW">
    <property type="taxonomic scope" value="Eukaryota"/>
</dbReference>
<dbReference type="AlphaFoldDB" id="A8NXX6"/>
<evidence type="ECO:0008006" key="4">
    <source>
        <dbReference type="Google" id="ProtNLM"/>
    </source>
</evidence>
<accession>A8NXX6</accession>
<dbReference type="OMA" id="LNTKRMM"/>
<dbReference type="SUPFAM" id="SSF52540">
    <property type="entry name" value="P-loop containing nucleoside triphosphate hydrolases"/>
    <property type="match status" value="1"/>
</dbReference>
<gene>
    <name evidence="2" type="ORF">CC1G_00433</name>
</gene>
<reference evidence="2 3" key="1">
    <citation type="journal article" date="2010" name="Proc. Natl. Acad. Sci. U.S.A.">
        <title>Insights into evolution of multicellular fungi from the assembled chromosomes of the mushroom Coprinopsis cinerea (Coprinus cinereus).</title>
        <authorList>
            <person name="Stajich J.E."/>
            <person name="Wilke S.K."/>
            <person name="Ahren D."/>
            <person name="Au C.H."/>
            <person name="Birren B.W."/>
            <person name="Borodovsky M."/>
            <person name="Burns C."/>
            <person name="Canback B."/>
            <person name="Casselton L.A."/>
            <person name="Cheng C.K."/>
            <person name="Deng J."/>
            <person name="Dietrich F.S."/>
            <person name="Fargo D.C."/>
            <person name="Farman M.L."/>
            <person name="Gathman A.C."/>
            <person name="Goldberg J."/>
            <person name="Guigo R."/>
            <person name="Hoegger P.J."/>
            <person name="Hooker J.B."/>
            <person name="Huggins A."/>
            <person name="James T.Y."/>
            <person name="Kamada T."/>
            <person name="Kilaru S."/>
            <person name="Kodira C."/>
            <person name="Kues U."/>
            <person name="Kupfer D."/>
            <person name="Kwan H.S."/>
            <person name="Lomsadze A."/>
            <person name="Li W."/>
            <person name="Lilly W.W."/>
            <person name="Ma L.J."/>
            <person name="Mackey A.J."/>
            <person name="Manning G."/>
            <person name="Martin F."/>
            <person name="Muraguchi H."/>
            <person name="Natvig D.O."/>
            <person name="Palmerini H."/>
            <person name="Ramesh M.A."/>
            <person name="Rehmeyer C.J."/>
            <person name="Roe B.A."/>
            <person name="Shenoy N."/>
            <person name="Stanke M."/>
            <person name="Ter-Hovhannisyan V."/>
            <person name="Tunlid A."/>
            <person name="Velagapudi R."/>
            <person name="Vision T.J."/>
            <person name="Zeng Q."/>
            <person name="Zolan M.E."/>
            <person name="Pukkila P.J."/>
        </authorList>
    </citation>
    <scope>NUCLEOTIDE SEQUENCE [LARGE SCALE GENOMIC DNA]</scope>
    <source>
        <strain evidence="3">Okayama-7 / 130 / ATCC MYA-4618 / FGSC 9003</strain>
    </source>
</reference>
<dbReference type="KEGG" id="cci:CC1G_00433"/>
<dbReference type="Gene3D" id="3.40.50.300">
    <property type="entry name" value="P-loop containing nucleotide triphosphate hydrolases"/>
    <property type="match status" value="1"/>
</dbReference>
<proteinExistence type="predicted"/>
<organism evidence="2 3">
    <name type="scientific">Coprinopsis cinerea (strain Okayama-7 / 130 / ATCC MYA-4618 / FGSC 9003)</name>
    <name type="common">Inky cap fungus</name>
    <name type="synonym">Hormographiella aspergillata</name>
    <dbReference type="NCBI Taxonomy" id="240176"/>
    <lineage>
        <taxon>Eukaryota</taxon>
        <taxon>Fungi</taxon>
        <taxon>Dikarya</taxon>
        <taxon>Basidiomycota</taxon>
        <taxon>Agaricomycotina</taxon>
        <taxon>Agaricomycetes</taxon>
        <taxon>Agaricomycetidae</taxon>
        <taxon>Agaricales</taxon>
        <taxon>Agaricineae</taxon>
        <taxon>Psathyrellaceae</taxon>
        <taxon>Coprinopsis</taxon>
    </lineage>
</organism>
<evidence type="ECO:0000313" key="3">
    <source>
        <dbReference type="Proteomes" id="UP000001861"/>
    </source>
</evidence>
<dbReference type="EMBL" id="AACS02000005">
    <property type="protein sequence ID" value="EAU84914.2"/>
    <property type="molecule type" value="Genomic_DNA"/>
</dbReference>
<feature type="region of interest" description="Disordered" evidence="1">
    <location>
        <begin position="1"/>
        <end position="22"/>
    </location>
</feature>
<evidence type="ECO:0000313" key="2">
    <source>
        <dbReference type="EMBL" id="EAU84914.2"/>
    </source>
</evidence>